<proteinExistence type="predicted"/>
<evidence type="ECO:0000313" key="1">
    <source>
        <dbReference type="EMBL" id="MCE3216493.1"/>
    </source>
</evidence>
<comment type="caution">
    <text evidence="1">The sequence shown here is derived from an EMBL/GenBank/DDBJ whole genome shotgun (WGS) entry which is preliminary data.</text>
</comment>
<dbReference type="Proteomes" id="UP000823775">
    <property type="component" value="Unassembled WGS sequence"/>
</dbReference>
<accession>A0ABS8WWB5</accession>
<sequence>MVLLGGFVRQLWQRRRRSREASGGGWSFRRGYGVLRQLENEGRDERKEVNGAGK</sequence>
<organism evidence="1 2">
    <name type="scientific">Datura stramonium</name>
    <name type="common">Jimsonweed</name>
    <name type="synonym">Common thornapple</name>
    <dbReference type="NCBI Taxonomy" id="4076"/>
    <lineage>
        <taxon>Eukaryota</taxon>
        <taxon>Viridiplantae</taxon>
        <taxon>Streptophyta</taxon>
        <taxon>Embryophyta</taxon>
        <taxon>Tracheophyta</taxon>
        <taxon>Spermatophyta</taxon>
        <taxon>Magnoliopsida</taxon>
        <taxon>eudicotyledons</taxon>
        <taxon>Gunneridae</taxon>
        <taxon>Pentapetalae</taxon>
        <taxon>asterids</taxon>
        <taxon>lamiids</taxon>
        <taxon>Solanales</taxon>
        <taxon>Solanaceae</taxon>
        <taxon>Solanoideae</taxon>
        <taxon>Datureae</taxon>
        <taxon>Datura</taxon>
    </lineage>
</organism>
<reference evidence="1 2" key="1">
    <citation type="journal article" date="2021" name="BMC Genomics">
        <title>Datura genome reveals duplications of psychoactive alkaloid biosynthetic genes and high mutation rate following tissue culture.</title>
        <authorList>
            <person name="Rajewski A."/>
            <person name="Carter-House D."/>
            <person name="Stajich J."/>
            <person name="Litt A."/>
        </authorList>
    </citation>
    <scope>NUCLEOTIDE SEQUENCE [LARGE SCALE GENOMIC DNA]</scope>
    <source>
        <strain evidence="1">AR-01</strain>
    </source>
</reference>
<name>A0ABS8WWB5_DATST</name>
<evidence type="ECO:0000313" key="2">
    <source>
        <dbReference type="Proteomes" id="UP000823775"/>
    </source>
</evidence>
<gene>
    <name evidence="1" type="ORF">HAX54_006685</name>
</gene>
<protein>
    <submittedName>
        <fullName evidence="1">Uncharacterized protein</fullName>
    </submittedName>
</protein>
<keyword evidence="2" id="KW-1185">Reference proteome</keyword>
<dbReference type="EMBL" id="JACEIK010013389">
    <property type="protein sequence ID" value="MCE3216493.1"/>
    <property type="molecule type" value="Genomic_DNA"/>
</dbReference>
<feature type="non-terminal residue" evidence="1">
    <location>
        <position position="54"/>
    </location>
</feature>